<dbReference type="Pfam" id="PF13472">
    <property type="entry name" value="Lipase_GDSL_2"/>
    <property type="match status" value="1"/>
</dbReference>
<feature type="transmembrane region" description="Helical" evidence="1">
    <location>
        <begin position="7"/>
        <end position="28"/>
    </location>
</feature>
<evidence type="ECO:0000313" key="4">
    <source>
        <dbReference type="Proteomes" id="UP000516230"/>
    </source>
</evidence>
<dbReference type="EMBL" id="CP060825">
    <property type="protein sequence ID" value="QNP63494.1"/>
    <property type="molecule type" value="Genomic_DNA"/>
</dbReference>
<dbReference type="RefSeq" id="WP_187740654.1">
    <property type="nucleotide sequence ID" value="NZ_CP060825.1"/>
</dbReference>
<name>A0A7H0HSH8_9ACTN</name>
<feature type="domain" description="SGNH hydrolase-type esterase" evidence="2">
    <location>
        <begin position="226"/>
        <end position="407"/>
    </location>
</feature>
<evidence type="ECO:0000259" key="2">
    <source>
        <dbReference type="Pfam" id="PF13472"/>
    </source>
</evidence>
<dbReference type="AlphaFoldDB" id="A0A7H0HSH8"/>
<dbReference type="InterPro" id="IPR053140">
    <property type="entry name" value="GDSL_Rv0518-like"/>
</dbReference>
<evidence type="ECO:0000313" key="3">
    <source>
        <dbReference type="EMBL" id="QNP63494.1"/>
    </source>
</evidence>
<sequence>MNKRQGYASLAALMAVVALICGGIYLGIDTVRNRPALRTPPSATPVWLATWAAAPVAAATADDGAGAVGDDGSTVRNVVHTSIGGTAARVTLSNLYGTVPLRIGSASLAVAAGGAGGAGAAAVPGSVRPVLFGGAPGATVAPGGQLVSDPVALRIPYDGDLLVSVHVPAPGGPVTTHTHARRTSYVAGGDRTRDESGDGYDARIRSWHHVTAVDVLTSQARGSVVAVGDSITDGVTSTPDTDRRWPDVLADRLGGRYGVVNAGISGNRLLLDGRGESALGRLDRDVFSRSGATSVIVAIGVNDLLRSPYAGTGEQVVAGLRELAGRARAQGLHVTGATILPCAGHPRCSAAVEAERAVVNRAVRSGTVFDSVVDFDRALRDPYAPRRLLPAYDSGDHLHPSDAGYARMGTVVDPAGL</sequence>
<reference evidence="3 4" key="1">
    <citation type="submission" date="2020-08" db="EMBL/GenBank/DDBJ databases">
        <title>A novel species.</title>
        <authorList>
            <person name="Gao J."/>
        </authorList>
    </citation>
    <scope>NUCLEOTIDE SEQUENCE [LARGE SCALE GENOMIC DNA]</scope>
    <source>
        <strain evidence="3 4">CRPJ-33</strain>
    </source>
</reference>
<gene>
    <name evidence="3" type="ORF">IAG43_11510</name>
</gene>
<keyword evidence="1" id="KW-1133">Transmembrane helix</keyword>
<keyword evidence="4" id="KW-1185">Reference proteome</keyword>
<keyword evidence="3" id="KW-0378">Hydrolase</keyword>
<dbReference type="KEGG" id="sgj:IAG43_11510"/>
<dbReference type="PANTHER" id="PTHR43784:SF2">
    <property type="entry name" value="GDSL-LIKE LIPASE_ACYLHYDROLASE, PUTATIVE (AFU_ORTHOLOGUE AFUA_2G00820)-RELATED"/>
    <property type="match status" value="1"/>
</dbReference>
<organism evidence="3 4">
    <name type="scientific">Streptomyces genisteinicus</name>
    <dbReference type="NCBI Taxonomy" id="2768068"/>
    <lineage>
        <taxon>Bacteria</taxon>
        <taxon>Bacillati</taxon>
        <taxon>Actinomycetota</taxon>
        <taxon>Actinomycetes</taxon>
        <taxon>Kitasatosporales</taxon>
        <taxon>Streptomycetaceae</taxon>
        <taxon>Streptomyces</taxon>
    </lineage>
</organism>
<proteinExistence type="predicted"/>
<dbReference type="InterPro" id="IPR013830">
    <property type="entry name" value="SGNH_hydro"/>
</dbReference>
<dbReference type="Gene3D" id="3.40.50.1110">
    <property type="entry name" value="SGNH hydrolase"/>
    <property type="match status" value="1"/>
</dbReference>
<keyword evidence="1" id="KW-0812">Transmembrane</keyword>
<evidence type="ECO:0000256" key="1">
    <source>
        <dbReference type="SAM" id="Phobius"/>
    </source>
</evidence>
<dbReference type="PANTHER" id="PTHR43784">
    <property type="entry name" value="GDSL-LIKE LIPASE/ACYLHYDROLASE, PUTATIVE (AFU_ORTHOLOGUE AFUA_2G00820)-RELATED"/>
    <property type="match status" value="1"/>
</dbReference>
<accession>A0A7H0HSH8</accession>
<keyword evidence="1" id="KW-0472">Membrane</keyword>
<dbReference type="InterPro" id="IPR036514">
    <property type="entry name" value="SGNH_hydro_sf"/>
</dbReference>
<dbReference type="CDD" id="cd01830">
    <property type="entry name" value="XynE_like"/>
    <property type="match status" value="1"/>
</dbReference>
<protein>
    <submittedName>
        <fullName evidence="3">SGNH/GDSL hydrolase family protein</fullName>
    </submittedName>
</protein>
<dbReference type="GO" id="GO:0016787">
    <property type="term" value="F:hydrolase activity"/>
    <property type="evidence" value="ECO:0007669"/>
    <property type="project" value="UniProtKB-KW"/>
</dbReference>
<dbReference type="Proteomes" id="UP000516230">
    <property type="component" value="Chromosome"/>
</dbReference>
<dbReference type="SUPFAM" id="SSF52266">
    <property type="entry name" value="SGNH hydrolase"/>
    <property type="match status" value="1"/>
</dbReference>